<keyword evidence="2" id="KW-1185">Reference proteome</keyword>
<accession>A0A7J9N5Z7</accession>
<evidence type="ECO:0000313" key="2">
    <source>
        <dbReference type="Proteomes" id="UP000593576"/>
    </source>
</evidence>
<proteinExistence type="predicted"/>
<reference evidence="1 2" key="1">
    <citation type="journal article" date="2019" name="Genome Biol. Evol.">
        <title>Insights into the evolution of the New World diploid cottons (Gossypium, subgenus Houzingenia) based on genome sequencing.</title>
        <authorList>
            <person name="Grover C.E."/>
            <person name="Arick M.A. 2nd"/>
            <person name="Thrash A."/>
            <person name="Conover J.L."/>
            <person name="Sanders W.S."/>
            <person name="Peterson D.G."/>
            <person name="Frelichowski J.E."/>
            <person name="Scheffler J.A."/>
            <person name="Scheffler B.E."/>
            <person name="Wendel J.F."/>
        </authorList>
    </citation>
    <scope>NUCLEOTIDE SEQUENCE [LARGE SCALE GENOMIC DNA]</scope>
    <source>
        <strain evidence="1">1</strain>
        <tissue evidence="1">Leaf</tissue>
    </source>
</reference>
<name>A0A7J9N5Z7_GOSSC</name>
<evidence type="ECO:0000313" key="1">
    <source>
        <dbReference type="EMBL" id="MBA0878658.1"/>
    </source>
</evidence>
<comment type="caution">
    <text evidence="1">The sequence shown here is derived from an EMBL/GenBank/DDBJ whole genome shotgun (WGS) entry which is preliminary data.</text>
</comment>
<protein>
    <submittedName>
        <fullName evidence="1">Uncharacterized protein</fullName>
    </submittedName>
</protein>
<feature type="non-terminal residue" evidence="1">
    <location>
        <position position="61"/>
    </location>
</feature>
<dbReference type="Proteomes" id="UP000593576">
    <property type="component" value="Unassembled WGS sequence"/>
</dbReference>
<sequence length="61" mass="6992">MGEFSVICNKSFSSKYICIICKPIWRAFYHLLIVDGALWSGGAFINQRKTYCKSEINRGKV</sequence>
<dbReference type="AlphaFoldDB" id="A0A7J9N5Z7"/>
<organism evidence="1 2">
    <name type="scientific">Gossypium schwendimanii</name>
    <name type="common">Cotton</name>
    <dbReference type="NCBI Taxonomy" id="34291"/>
    <lineage>
        <taxon>Eukaryota</taxon>
        <taxon>Viridiplantae</taxon>
        <taxon>Streptophyta</taxon>
        <taxon>Embryophyta</taxon>
        <taxon>Tracheophyta</taxon>
        <taxon>Spermatophyta</taxon>
        <taxon>Magnoliopsida</taxon>
        <taxon>eudicotyledons</taxon>
        <taxon>Gunneridae</taxon>
        <taxon>Pentapetalae</taxon>
        <taxon>rosids</taxon>
        <taxon>malvids</taxon>
        <taxon>Malvales</taxon>
        <taxon>Malvaceae</taxon>
        <taxon>Malvoideae</taxon>
        <taxon>Gossypium</taxon>
    </lineage>
</organism>
<dbReference type="EMBL" id="JABFAF010272500">
    <property type="protein sequence ID" value="MBA0878658.1"/>
    <property type="molecule type" value="Genomic_DNA"/>
</dbReference>
<gene>
    <name evidence="1" type="ORF">Goshw_024496</name>
</gene>